<reference evidence="3 4" key="1">
    <citation type="submission" date="2024-11" db="EMBL/GenBank/DDBJ databases">
        <title>Using genomics to understand microbial adaptation to soil warming.</title>
        <authorList>
            <person name="Deangelis K.M. PhD."/>
        </authorList>
    </citation>
    <scope>NUCLEOTIDE SEQUENCE [LARGE SCALE GENOMIC DNA]</scope>
    <source>
        <strain evidence="3 4">GAS97</strain>
    </source>
</reference>
<protein>
    <submittedName>
        <fullName evidence="3">NAD(P)-dependent dehydrogenase (Short-subunit alcohol dehydrogenase family)</fullName>
    </submittedName>
</protein>
<dbReference type="EMBL" id="JBIYDN010000006">
    <property type="protein sequence ID" value="MFK4442553.1"/>
    <property type="molecule type" value="Genomic_DNA"/>
</dbReference>
<keyword evidence="4" id="KW-1185">Reference proteome</keyword>
<dbReference type="InterPro" id="IPR002347">
    <property type="entry name" value="SDR_fam"/>
</dbReference>
<dbReference type="PANTHER" id="PTHR43477">
    <property type="entry name" value="DIHYDROANTICAPSIN 7-DEHYDROGENASE"/>
    <property type="match status" value="1"/>
</dbReference>
<dbReference type="Proteomes" id="UP001620514">
    <property type="component" value="Unassembled WGS sequence"/>
</dbReference>
<proteinExistence type="inferred from homology"/>
<dbReference type="Gene3D" id="3.40.50.720">
    <property type="entry name" value="NAD(P)-binding Rossmann-like Domain"/>
    <property type="match status" value="1"/>
</dbReference>
<evidence type="ECO:0000256" key="1">
    <source>
        <dbReference type="ARBA" id="ARBA00006484"/>
    </source>
</evidence>
<evidence type="ECO:0000313" key="4">
    <source>
        <dbReference type="Proteomes" id="UP001620514"/>
    </source>
</evidence>
<dbReference type="PANTHER" id="PTHR43477:SF1">
    <property type="entry name" value="DIHYDROANTICAPSIN 7-DEHYDROGENASE"/>
    <property type="match status" value="1"/>
</dbReference>
<name>A0ABW8MFU9_9BURK</name>
<organism evidence="3 4">
    <name type="scientific">Caballeronia udeis</name>
    <dbReference type="NCBI Taxonomy" id="1232866"/>
    <lineage>
        <taxon>Bacteria</taxon>
        <taxon>Pseudomonadati</taxon>
        <taxon>Pseudomonadota</taxon>
        <taxon>Betaproteobacteria</taxon>
        <taxon>Burkholderiales</taxon>
        <taxon>Burkholderiaceae</taxon>
        <taxon>Caballeronia</taxon>
    </lineage>
</organism>
<dbReference type="SUPFAM" id="SSF51735">
    <property type="entry name" value="NAD(P)-binding Rossmann-fold domains"/>
    <property type="match status" value="1"/>
</dbReference>
<gene>
    <name evidence="3" type="ORF">ABH943_002569</name>
</gene>
<evidence type="ECO:0000313" key="3">
    <source>
        <dbReference type="EMBL" id="MFK4442553.1"/>
    </source>
</evidence>
<comment type="similarity">
    <text evidence="1">Belongs to the short-chain dehydrogenases/reductases (SDR) family.</text>
</comment>
<dbReference type="Pfam" id="PF13561">
    <property type="entry name" value="adh_short_C2"/>
    <property type="match status" value="1"/>
</dbReference>
<dbReference type="InterPro" id="IPR051122">
    <property type="entry name" value="SDR_DHRS6-like"/>
</dbReference>
<comment type="caution">
    <text evidence="3">The sequence shown here is derived from an EMBL/GenBank/DDBJ whole genome shotgun (WGS) entry which is preliminary data.</text>
</comment>
<keyword evidence="2" id="KW-0560">Oxidoreductase</keyword>
<sequence length="243" mass="25009">MAGTAMSLDGKRVVVIGGASGIGFAVAELARAQGAAVVIGSSREANVSAAVECLQGATGRTVDLREEASVAGFFQALGAFDHLAITAGDWGGSMFYASSRDLDLEQARALLEVRFWGLLAAVKHGCRTIAQDGSITLTSGMLTHRPMKGAPLPTALGGAAEYLARALAMDLSPVRVNAVCPGIVLTDHVKQTMPEAMLQSMVAPLPVPRGASPEEAAKAYVYLMLNGYATGQILPVDGGGLLV</sequence>
<evidence type="ECO:0000256" key="2">
    <source>
        <dbReference type="ARBA" id="ARBA00023002"/>
    </source>
</evidence>
<dbReference type="RefSeq" id="WP_404606840.1">
    <property type="nucleotide sequence ID" value="NZ_JBIYDN010000006.1"/>
</dbReference>
<dbReference type="PRINTS" id="PR00081">
    <property type="entry name" value="GDHRDH"/>
</dbReference>
<dbReference type="InterPro" id="IPR036291">
    <property type="entry name" value="NAD(P)-bd_dom_sf"/>
</dbReference>
<accession>A0ABW8MFU9</accession>